<dbReference type="Proteomes" id="UP000053573">
    <property type="component" value="Unassembled WGS sequence"/>
</dbReference>
<evidence type="ECO:0000256" key="6">
    <source>
        <dbReference type="ARBA" id="ARBA00022853"/>
    </source>
</evidence>
<evidence type="ECO:0000256" key="10">
    <source>
        <dbReference type="PROSITE-ProRule" id="PRU00146"/>
    </source>
</evidence>
<dbReference type="InterPro" id="IPR011011">
    <property type="entry name" value="Znf_FYVE_PHD"/>
</dbReference>
<protein>
    <recommendedName>
        <fullName evidence="12">PHD-type domain-containing protein</fullName>
    </recommendedName>
</protein>
<dbReference type="PROSITE" id="PS01359">
    <property type="entry name" value="ZF_PHD_1"/>
    <property type="match status" value="1"/>
</dbReference>
<keyword evidence="3 9" id="KW-0479">Metal-binding</keyword>
<dbReference type="PANTHER" id="PTHR10333:SF42">
    <property type="entry name" value="INHIBITOR OF GROWTH PROTEIN 5"/>
    <property type="match status" value="1"/>
</dbReference>
<feature type="site" description="Histone H3K4me3 binding" evidence="8">
    <location>
        <position position="536"/>
    </location>
</feature>
<organism evidence="13 14">
    <name type="scientific">Blastomyces silverae</name>
    <dbReference type="NCBI Taxonomy" id="2060906"/>
    <lineage>
        <taxon>Eukaryota</taxon>
        <taxon>Fungi</taxon>
        <taxon>Dikarya</taxon>
        <taxon>Ascomycota</taxon>
        <taxon>Pezizomycotina</taxon>
        <taxon>Eurotiomycetes</taxon>
        <taxon>Eurotiomycetidae</taxon>
        <taxon>Onygenales</taxon>
        <taxon>Ajellomycetaceae</taxon>
        <taxon>Blastomyces</taxon>
    </lineage>
</organism>
<dbReference type="InterPro" id="IPR019787">
    <property type="entry name" value="Znf_PHD-finger"/>
</dbReference>
<dbReference type="GO" id="GO:0006325">
    <property type="term" value="P:chromatin organization"/>
    <property type="evidence" value="ECO:0007669"/>
    <property type="project" value="UniProtKB-KW"/>
</dbReference>
<dbReference type="InterPro" id="IPR019786">
    <property type="entry name" value="Zinc_finger_PHD-type_CS"/>
</dbReference>
<evidence type="ECO:0000256" key="5">
    <source>
        <dbReference type="ARBA" id="ARBA00022833"/>
    </source>
</evidence>
<dbReference type="AlphaFoldDB" id="A0A0H1BDI0"/>
<feature type="compositionally biased region" description="Low complexity" evidence="11">
    <location>
        <begin position="295"/>
        <end position="308"/>
    </location>
</feature>
<dbReference type="InterPro" id="IPR001965">
    <property type="entry name" value="Znf_PHD"/>
</dbReference>
<feature type="compositionally biased region" description="Polar residues" evidence="11">
    <location>
        <begin position="425"/>
        <end position="439"/>
    </location>
</feature>
<feature type="binding site" evidence="9">
    <location>
        <position position="522"/>
    </location>
    <ligand>
        <name>Zn(2+)</name>
        <dbReference type="ChEBI" id="CHEBI:29105"/>
        <label>1</label>
    </ligand>
</feature>
<evidence type="ECO:0000256" key="9">
    <source>
        <dbReference type="PIRSR" id="PIRSR628651-51"/>
    </source>
</evidence>
<feature type="site" description="Histone H3K4me3 binding" evidence="8">
    <location>
        <position position="544"/>
    </location>
</feature>
<dbReference type="SUPFAM" id="SSF57903">
    <property type="entry name" value="FYVE/PHD zinc finger"/>
    <property type="match status" value="1"/>
</dbReference>
<dbReference type="PROSITE" id="PS50016">
    <property type="entry name" value="ZF_PHD_2"/>
    <property type="match status" value="1"/>
</dbReference>
<feature type="domain" description="PHD-type" evidence="12">
    <location>
        <begin position="519"/>
        <end position="570"/>
    </location>
</feature>
<feature type="compositionally biased region" description="Low complexity" evidence="11">
    <location>
        <begin position="469"/>
        <end position="478"/>
    </location>
</feature>
<feature type="compositionally biased region" description="Low complexity" evidence="11">
    <location>
        <begin position="248"/>
        <end position="264"/>
    </location>
</feature>
<dbReference type="OrthoDB" id="4173905at2759"/>
<keyword evidence="5 9" id="KW-0862">Zinc</keyword>
<evidence type="ECO:0000313" key="13">
    <source>
        <dbReference type="EMBL" id="KLJ09188.1"/>
    </source>
</evidence>
<dbReference type="InterPro" id="IPR028651">
    <property type="entry name" value="ING_fam"/>
</dbReference>
<dbReference type="EMBL" id="LDEV01002406">
    <property type="protein sequence ID" value="KLJ09188.1"/>
    <property type="molecule type" value="Genomic_DNA"/>
</dbReference>
<feature type="compositionally biased region" description="Polar residues" evidence="11">
    <location>
        <begin position="275"/>
        <end position="291"/>
    </location>
</feature>
<feature type="compositionally biased region" description="Polar residues" evidence="11">
    <location>
        <begin position="339"/>
        <end position="348"/>
    </location>
</feature>
<name>A0A0H1BDI0_9EURO</name>
<evidence type="ECO:0000256" key="2">
    <source>
        <dbReference type="ARBA" id="ARBA00010210"/>
    </source>
</evidence>
<feature type="compositionally biased region" description="Polar residues" evidence="11">
    <location>
        <begin position="393"/>
        <end position="413"/>
    </location>
</feature>
<keyword evidence="4 10" id="KW-0863">Zinc-finger</keyword>
<feature type="site" description="Histone H3K4me3 binding" evidence="8">
    <location>
        <position position="532"/>
    </location>
</feature>
<dbReference type="PANTHER" id="PTHR10333">
    <property type="entry name" value="INHIBITOR OF GROWTH PROTEIN"/>
    <property type="match status" value="1"/>
</dbReference>
<feature type="binding site" evidence="9">
    <location>
        <position position="567"/>
    </location>
    <ligand>
        <name>Zn(2+)</name>
        <dbReference type="ChEBI" id="CHEBI:29105"/>
        <label>2</label>
    </ligand>
</feature>
<comment type="caution">
    <text evidence="13">The sequence shown here is derived from an EMBL/GenBank/DDBJ whole genome shotgun (WGS) entry which is preliminary data.</text>
</comment>
<keyword evidence="7" id="KW-0539">Nucleus</keyword>
<dbReference type="STRING" id="2060906.A0A0H1BDI0"/>
<dbReference type="GO" id="GO:0033698">
    <property type="term" value="C:Rpd3L complex"/>
    <property type="evidence" value="ECO:0007669"/>
    <property type="project" value="TreeGrafter"/>
</dbReference>
<feature type="site" description="Histone H3K4me3 binding" evidence="8">
    <location>
        <position position="521"/>
    </location>
</feature>
<dbReference type="Pfam" id="PF00628">
    <property type="entry name" value="PHD"/>
    <property type="match status" value="1"/>
</dbReference>
<keyword evidence="6" id="KW-0156">Chromatin regulator</keyword>
<dbReference type="GO" id="GO:0006355">
    <property type="term" value="P:regulation of DNA-templated transcription"/>
    <property type="evidence" value="ECO:0007669"/>
    <property type="project" value="TreeGrafter"/>
</dbReference>
<feature type="compositionally biased region" description="Acidic residues" evidence="11">
    <location>
        <begin position="501"/>
        <end position="517"/>
    </location>
</feature>
<evidence type="ECO:0000313" key="14">
    <source>
        <dbReference type="Proteomes" id="UP000053573"/>
    </source>
</evidence>
<feature type="compositionally biased region" description="Low complexity" evidence="11">
    <location>
        <begin position="440"/>
        <end position="459"/>
    </location>
</feature>
<feature type="region of interest" description="Disordered" evidence="11">
    <location>
        <begin position="91"/>
        <end position="518"/>
    </location>
</feature>
<evidence type="ECO:0000256" key="1">
    <source>
        <dbReference type="ARBA" id="ARBA00004123"/>
    </source>
</evidence>
<evidence type="ECO:0000256" key="7">
    <source>
        <dbReference type="ARBA" id="ARBA00023242"/>
    </source>
</evidence>
<dbReference type="CDD" id="cd15505">
    <property type="entry name" value="PHD_ING"/>
    <property type="match status" value="1"/>
</dbReference>
<feature type="binding site" evidence="9">
    <location>
        <position position="540"/>
    </location>
    <ligand>
        <name>Zn(2+)</name>
        <dbReference type="ChEBI" id="CHEBI:29105"/>
        <label>2</label>
    </ligand>
</feature>
<evidence type="ECO:0000256" key="3">
    <source>
        <dbReference type="ARBA" id="ARBA00022723"/>
    </source>
</evidence>
<feature type="binding site" evidence="9">
    <location>
        <position position="564"/>
    </location>
    <ligand>
        <name>Zn(2+)</name>
        <dbReference type="ChEBI" id="CHEBI:29105"/>
        <label>2</label>
    </ligand>
</feature>
<evidence type="ECO:0000259" key="12">
    <source>
        <dbReference type="PROSITE" id="PS50016"/>
    </source>
</evidence>
<dbReference type="GO" id="GO:0070210">
    <property type="term" value="C:Rpd3L-Expanded complex"/>
    <property type="evidence" value="ECO:0007669"/>
    <property type="project" value="TreeGrafter"/>
</dbReference>
<gene>
    <name evidence="13" type="ORF">EMPG_15387</name>
</gene>
<feature type="binding site" evidence="9">
    <location>
        <position position="535"/>
    </location>
    <ligand>
        <name>Zn(2+)</name>
        <dbReference type="ChEBI" id="CHEBI:29105"/>
        <label>2</label>
    </ligand>
</feature>
<reference evidence="14" key="1">
    <citation type="journal article" date="2015" name="PLoS Genet.">
        <title>The dynamic genome and transcriptome of the human fungal pathogen Blastomyces and close relative Emmonsia.</title>
        <authorList>
            <person name="Munoz J.F."/>
            <person name="Gauthier G.M."/>
            <person name="Desjardins C.A."/>
            <person name="Gallo J.E."/>
            <person name="Holder J."/>
            <person name="Sullivan T.D."/>
            <person name="Marty A.J."/>
            <person name="Carmen J.C."/>
            <person name="Chen Z."/>
            <person name="Ding L."/>
            <person name="Gujja S."/>
            <person name="Magrini V."/>
            <person name="Misas E."/>
            <person name="Mitreva M."/>
            <person name="Priest M."/>
            <person name="Saif S."/>
            <person name="Whiston E.A."/>
            <person name="Young S."/>
            <person name="Zeng Q."/>
            <person name="Goldman W.E."/>
            <person name="Mardis E.R."/>
            <person name="Taylor J.W."/>
            <person name="McEwen J.G."/>
            <person name="Clay O.K."/>
            <person name="Klein B.S."/>
            <person name="Cuomo C.A."/>
        </authorList>
    </citation>
    <scope>NUCLEOTIDE SEQUENCE [LARGE SCALE GENOMIC DNA]</scope>
    <source>
        <strain evidence="14">UAMH 139</strain>
    </source>
</reference>
<feature type="binding site" evidence="9">
    <location>
        <position position="524"/>
    </location>
    <ligand>
        <name>Zn(2+)</name>
        <dbReference type="ChEBI" id="CHEBI:29105"/>
        <label>1</label>
    </ligand>
</feature>
<accession>A0A0H1BDI0</accession>
<dbReference type="InterPro" id="IPR013083">
    <property type="entry name" value="Znf_RING/FYVE/PHD"/>
</dbReference>
<evidence type="ECO:0000256" key="11">
    <source>
        <dbReference type="SAM" id="MobiDB-lite"/>
    </source>
</evidence>
<feature type="binding site" evidence="9">
    <location>
        <position position="546"/>
    </location>
    <ligand>
        <name>Zn(2+)</name>
        <dbReference type="ChEBI" id="CHEBI:29105"/>
        <label>1</label>
    </ligand>
</feature>
<proteinExistence type="inferred from homology"/>
<dbReference type="SMART" id="SM00249">
    <property type="entry name" value="PHD"/>
    <property type="match status" value="1"/>
</dbReference>
<feature type="compositionally biased region" description="Low complexity" evidence="11">
    <location>
        <begin position="486"/>
        <end position="500"/>
    </location>
</feature>
<comment type="similarity">
    <text evidence="2">Belongs to the ING family.</text>
</comment>
<dbReference type="Gene3D" id="3.30.40.10">
    <property type="entry name" value="Zinc/RING finger domain, C3HC4 (zinc finger)"/>
    <property type="match status" value="1"/>
</dbReference>
<feature type="compositionally biased region" description="Polar residues" evidence="11">
    <location>
        <begin position="189"/>
        <end position="207"/>
    </location>
</feature>
<feature type="binding site" evidence="9">
    <location>
        <position position="549"/>
    </location>
    <ligand>
        <name>Zn(2+)</name>
        <dbReference type="ChEBI" id="CHEBI:29105"/>
        <label>1</label>
    </ligand>
</feature>
<comment type="subcellular location">
    <subcellularLocation>
        <location evidence="1">Nucleus</location>
    </subcellularLocation>
</comment>
<sequence>MQGGVLTKEPINYESPEARARRKIFYDLRTTLSDLMITTDEKNHVLWNANNELEKQVRRIDMTFPYVEGEISEEARLGSLTHWAYSNKTAAKTTGNTSERPRRETASTRDQNLAAALEGEARREGGSRKHRRTQADADGEDGRIPSRKGTGGKGRSGETPSIPIGTGGAVASSAAPAKRRRVEKPQPAASATATAMERSASTTTNTGAGRGAVKDPSATDGVKKRVRAPNANPGGRKRANTAASATGSPALLPSPAVPSLTASTKAGSPAPNTLPGPQSSRSQLAGSQVASGRQRPSSSASNRAPNSSTLPGPSPGSITHLDVSNPVVPIAEKPPSSDLKPSTLSRDTASARIESGFSTPAEVSGDGKANASVSTVSRPAEPVPKREDIAPASYNNVSNGTKTEPGPNSNSEPISAPPQPKGRSSKNSTPVGSTFPESSQQQPQPQRTTRPRGGTTTVADGGGPGGTGTASITGTGTTKRSHKKGAGLAATQQLIAAAAAPEDEDSSRQGDDEEEEGEPRYCYCNQVSFGEMVACDNETCPREWFHLSCVGLSRAPLKSSKWYCNECKDNQRKGKSGNGK</sequence>
<evidence type="ECO:0000256" key="8">
    <source>
        <dbReference type="PIRSR" id="PIRSR628651-50"/>
    </source>
</evidence>
<evidence type="ECO:0000256" key="4">
    <source>
        <dbReference type="ARBA" id="ARBA00022771"/>
    </source>
</evidence>
<dbReference type="FunFam" id="3.30.40.10:FF:000177">
    <property type="entry name" value="PHD finger protein ING"/>
    <property type="match status" value="1"/>
</dbReference>
<dbReference type="GO" id="GO:0008270">
    <property type="term" value="F:zinc ion binding"/>
    <property type="evidence" value="ECO:0007669"/>
    <property type="project" value="UniProtKB-KW"/>
</dbReference>
<keyword evidence="14" id="KW-1185">Reference proteome</keyword>